<dbReference type="HOGENOM" id="CLU_1578273_0_0_1"/>
<proteinExistence type="predicted"/>
<protein>
    <submittedName>
        <fullName evidence="1">Uncharacterized protein</fullName>
    </submittedName>
</protein>
<evidence type="ECO:0000313" key="2">
    <source>
        <dbReference type="Proteomes" id="UP000027195"/>
    </source>
</evidence>
<dbReference type="EMBL" id="KL198069">
    <property type="protein sequence ID" value="KDQ10233.1"/>
    <property type="molecule type" value="Genomic_DNA"/>
</dbReference>
<reference evidence="2" key="1">
    <citation type="journal article" date="2014" name="Proc. Natl. Acad. Sci. U.S.A.">
        <title>Extensive sampling of basidiomycete genomes demonstrates inadequacy of the white-rot/brown-rot paradigm for wood decay fungi.</title>
        <authorList>
            <person name="Riley R."/>
            <person name="Salamov A.A."/>
            <person name="Brown D.W."/>
            <person name="Nagy L.G."/>
            <person name="Floudas D."/>
            <person name="Held B.W."/>
            <person name="Levasseur A."/>
            <person name="Lombard V."/>
            <person name="Morin E."/>
            <person name="Otillar R."/>
            <person name="Lindquist E.A."/>
            <person name="Sun H."/>
            <person name="LaButti K.M."/>
            <person name="Schmutz J."/>
            <person name="Jabbour D."/>
            <person name="Luo H."/>
            <person name="Baker S.E."/>
            <person name="Pisabarro A.G."/>
            <person name="Walton J.D."/>
            <person name="Blanchette R.A."/>
            <person name="Henrissat B."/>
            <person name="Martin F."/>
            <person name="Cullen D."/>
            <person name="Hibbett D.S."/>
            <person name="Grigoriev I.V."/>
        </authorList>
    </citation>
    <scope>NUCLEOTIDE SEQUENCE [LARGE SCALE GENOMIC DNA]</scope>
    <source>
        <strain evidence="2">FD-172 SS1</strain>
    </source>
</reference>
<gene>
    <name evidence="1" type="ORF">BOTBODRAFT_496503</name>
</gene>
<sequence length="169" mass="18577">MLKPLRASLSRHFLDLIPLCRFPQWLRAFNMGLHKHHVGIGDALDVFDRITPRPVKQCPRTKYTVMVSNVCTANLIDVSFTASIGSQGLRIVLPSPGITMTRFVPGMAELAAMESGYLTPILTSIPSLAFGAVDRCDQRYTDIATNHIVVDQGVGRLRMTLAARSSSPL</sequence>
<dbReference type="InParanoid" id="A0A067M390"/>
<dbReference type="AlphaFoldDB" id="A0A067M390"/>
<evidence type="ECO:0000313" key="1">
    <source>
        <dbReference type="EMBL" id="KDQ10233.1"/>
    </source>
</evidence>
<dbReference type="Proteomes" id="UP000027195">
    <property type="component" value="Unassembled WGS sequence"/>
</dbReference>
<organism evidence="1 2">
    <name type="scientific">Botryobasidium botryosum (strain FD-172 SS1)</name>
    <dbReference type="NCBI Taxonomy" id="930990"/>
    <lineage>
        <taxon>Eukaryota</taxon>
        <taxon>Fungi</taxon>
        <taxon>Dikarya</taxon>
        <taxon>Basidiomycota</taxon>
        <taxon>Agaricomycotina</taxon>
        <taxon>Agaricomycetes</taxon>
        <taxon>Cantharellales</taxon>
        <taxon>Botryobasidiaceae</taxon>
        <taxon>Botryobasidium</taxon>
    </lineage>
</organism>
<accession>A0A067M390</accession>
<keyword evidence="2" id="KW-1185">Reference proteome</keyword>
<name>A0A067M390_BOTB1</name>